<evidence type="ECO:0000313" key="2">
    <source>
        <dbReference type="Proteomes" id="UP001196068"/>
    </source>
</evidence>
<gene>
    <name evidence="1" type="ORF">GXW79_01110</name>
</gene>
<dbReference type="AlphaFoldDB" id="A0AAF1KMN9"/>
<proteinExistence type="predicted"/>
<organism evidence="1 2">
    <name type="scientific">Plastoroseomonas arctica</name>
    <dbReference type="NCBI Taxonomy" id="1509237"/>
    <lineage>
        <taxon>Bacteria</taxon>
        <taxon>Pseudomonadati</taxon>
        <taxon>Pseudomonadota</taxon>
        <taxon>Alphaproteobacteria</taxon>
        <taxon>Acetobacterales</taxon>
        <taxon>Acetobacteraceae</taxon>
        <taxon>Plastoroseomonas</taxon>
    </lineage>
</organism>
<dbReference type="EMBL" id="JAAEDH010000001">
    <property type="protein sequence ID" value="MBR0653668.1"/>
    <property type="molecule type" value="Genomic_DNA"/>
</dbReference>
<reference evidence="1" key="2">
    <citation type="journal article" date="2021" name="Syst. Appl. Microbiol.">
        <title>Roseomonas hellenica sp. nov., isolated from roots of wild-growing Alkanna tinctoria.</title>
        <authorList>
            <person name="Rat A."/>
            <person name="Naranjo H.D."/>
            <person name="Lebbe L."/>
            <person name="Cnockaert M."/>
            <person name="Krigas N."/>
            <person name="Grigoriadou K."/>
            <person name="Maloupa E."/>
            <person name="Willems A."/>
        </authorList>
    </citation>
    <scope>NUCLEOTIDE SEQUENCE</scope>
    <source>
        <strain evidence="1">LMG 28251</strain>
    </source>
</reference>
<dbReference type="Proteomes" id="UP001196068">
    <property type="component" value="Unassembled WGS sequence"/>
</dbReference>
<accession>A0AAF1KMN9</accession>
<keyword evidence="2" id="KW-1185">Reference proteome</keyword>
<name>A0AAF1KMN9_9PROT</name>
<evidence type="ECO:0000313" key="1">
    <source>
        <dbReference type="EMBL" id="MBR0653668.1"/>
    </source>
</evidence>
<reference evidence="1" key="1">
    <citation type="submission" date="2020-01" db="EMBL/GenBank/DDBJ databases">
        <authorList>
            <person name="Rat A."/>
        </authorList>
    </citation>
    <scope>NUCLEOTIDE SEQUENCE</scope>
    <source>
        <strain evidence="1">LMG 28251</strain>
    </source>
</reference>
<protein>
    <submittedName>
        <fullName evidence="1">Uncharacterized protein</fullName>
    </submittedName>
</protein>
<comment type="caution">
    <text evidence="1">The sequence shown here is derived from an EMBL/GenBank/DDBJ whole genome shotgun (WGS) entry which is preliminary data.</text>
</comment>
<sequence>MKQQILASIGEAGLRPGAAVNAALAADDRLKYAICLPQMAMDHAEHPHPGWAPSRRKALPEASTRRIAGPVIAGAAMAGADRRIPQASEICARIPDDLRPMAAPALPTGTTAGLAKPVPAMMGPLPAATYRLISPAAITQAGHDSPHQLLLDLHNLLNATQADLAEKILDGAAVCGITAADQPQVAAFMAGLYRAAPPKFDHPGFDTTGARAAARLWIQIDIGTADAQALVIHVDGGNGDAVFMVESAPATERPDALLEPIAGWHGRAAA</sequence>
<dbReference type="RefSeq" id="WP_211872361.1">
    <property type="nucleotide sequence ID" value="NZ_JAAEDH010000001.1"/>
</dbReference>